<dbReference type="InterPro" id="IPR013216">
    <property type="entry name" value="Methyltransf_11"/>
</dbReference>
<name>A0A6P8CNP9_PUNGR</name>
<dbReference type="RefSeq" id="XP_031385165.1">
    <property type="nucleotide sequence ID" value="XM_031529305.1"/>
</dbReference>
<proteinExistence type="predicted"/>
<dbReference type="GeneID" id="116199015"/>
<evidence type="ECO:0000313" key="3">
    <source>
        <dbReference type="RefSeq" id="XP_031385165.1"/>
    </source>
</evidence>
<dbReference type="Pfam" id="PF08241">
    <property type="entry name" value="Methyltransf_11"/>
    <property type="match status" value="1"/>
</dbReference>
<dbReference type="GO" id="GO:0008757">
    <property type="term" value="F:S-adenosylmethionine-dependent methyltransferase activity"/>
    <property type="evidence" value="ECO:0007669"/>
    <property type="project" value="InterPro"/>
</dbReference>
<dbReference type="Gene3D" id="3.40.50.150">
    <property type="entry name" value="Vaccinia Virus protein VP39"/>
    <property type="match status" value="1"/>
</dbReference>
<dbReference type="SUPFAM" id="SSF53335">
    <property type="entry name" value="S-adenosyl-L-methionine-dependent methyltransferases"/>
    <property type="match status" value="1"/>
</dbReference>
<dbReference type="PANTHER" id="PTHR44575:SF2">
    <property type="entry name" value="OS01G0589200 PROTEIN"/>
    <property type="match status" value="1"/>
</dbReference>
<dbReference type="Proteomes" id="UP000515151">
    <property type="component" value="Chromosome 3"/>
</dbReference>
<keyword evidence="2" id="KW-1185">Reference proteome</keyword>
<reference evidence="2" key="1">
    <citation type="journal article" date="2020" name="Plant Biotechnol. J.">
        <title>The pomegranate (Punica granatum L.) draft genome dissects genetic divergence between soft- and hard-seeded cultivars.</title>
        <authorList>
            <person name="Luo X."/>
            <person name="Li H."/>
            <person name="Wu Z."/>
            <person name="Yao W."/>
            <person name="Zhao P."/>
            <person name="Cao D."/>
            <person name="Yu H."/>
            <person name="Li K."/>
            <person name="Poudel K."/>
            <person name="Zhao D."/>
            <person name="Zhang F."/>
            <person name="Xia X."/>
            <person name="Chen L."/>
            <person name="Wang Q."/>
            <person name="Jing D."/>
            <person name="Cao S."/>
        </authorList>
    </citation>
    <scope>NUCLEOTIDE SEQUENCE [LARGE SCALE GENOMIC DNA]</scope>
    <source>
        <strain evidence="2">cv. Tunisia</strain>
    </source>
</reference>
<keyword evidence="3" id="KW-0808">Transferase</keyword>
<reference evidence="3" key="2">
    <citation type="submission" date="2025-08" db="UniProtKB">
        <authorList>
            <consortium name="RefSeq"/>
        </authorList>
    </citation>
    <scope>IDENTIFICATION</scope>
    <source>
        <tissue evidence="3">Leaf</tissue>
    </source>
</reference>
<dbReference type="AlphaFoldDB" id="A0A6P8CNP9"/>
<evidence type="ECO:0000259" key="1">
    <source>
        <dbReference type="Pfam" id="PF08241"/>
    </source>
</evidence>
<dbReference type="OrthoDB" id="10027013at2759"/>
<dbReference type="GO" id="GO:0032259">
    <property type="term" value="P:methylation"/>
    <property type="evidence" value="ECO:0007669"/>
    <property type="project" value="UniProtKB-KW"/>
</dbReference>
<protein>
    <submittedName>
        <fullName evidence="3">Methyltransferase DDB_G0268948</fullName>
    </submittedName>
</protein>
<gene>
    <name evidence="3" type="primary">LOC116199015</name>
</gene>
<keyword evidence="3" id="KW-0489">Methyltransferase</keyword>
<dbReference type="InterPro" id="IPR029063">
    <property type="entry name" value="SAM-dependent_MTases_sf"/>
</dbReference>
<feature type="domain" description="Methyltransferase type 11" evidence="1">
    <location>
        <begin position="72"/>
        <end position="167"/>
    </location>
</feature>
<sequence>MVTLWQVTDITPKYKRKEKERRRILFVSLQRRAMAGPFDKQAELYPDARLNYPEEWFSLLASRTLRRSLAWDVGTSNGQAAVTVAEHYDLVIGTDIDEAQLKCAMAHPRVRYLHTPLFLSEDDLITRIGSENLVDLVTVVHAVHWFDLSSFYSAAIQALRKPGGIIALWCYSGVEVDSTFDPVMKKFHDTTLPYWDSRMQYVFDGYKTLPFPFESVGLGSEGEPFELDIPKEMSFEWFLGTLRTWSAVAVAKERGVDLLPESVVKEFETAWGGPGLVRSVVYKAFALVGSVKL</sequence>
<evidence type="ECO:0000313" key="2">
    <source>
        <dbReference type="Proteomes" id="UP000515151"/>
    </source>
</evidence>
<organism evidence="2 3">
    <name type="scientific">Punica granatum</name>
    <name type="common">Pomegranate</name>
    <dbReference type="NCBI Taxonomy" id="22663"/>
    <lineage>
        <taxon>Eukaryota</taxon>
        <taxon>Viridiplantae</taxon>
        <taxon>Streptophyta</taxon>
        <taxon>Embryophyta</taxon>
        <taxon>Tracheophyta</taxon>
        <taxon>Spermatophyta</taxon>
        <taxon>Magnoliopsida</taxon>
        <taxon>eudicotyledons</taxon>
        <taxon>Gunneridae</taxon>
        <taxon>Pentapetalae</taxon>
        <taxon>rosids</taxon>
        <taxon>malvids</taxon>
        <taxon>Myrtales</taxon>
        <taxon>Lythraceae</taxon>
        <taxon>Punica</taxon>
    </lineage>
</organism>
<accession>A0A6P8CNP9</accession>
<dbReference type="PANTHER" id="PTHR44575">
    <property type="entry name" value="OS01G0589200 PROTEIN"/>
    <property type="match status" value="1"/>
</dbReference>
<dbReference type="CDD" id="cd02440">
    <property type="entry name" value="AdoMet_MTases"/>
    <property type="match status" value="1"/>
</dbReference>